<dbReference type="WBParaSite" id="HNAJ_0000518201-mRNA-1">
    <property type="protein sequence ID" value="HNAJ_0000518201-mRNA-1"/>
    <property type="gene ID" value="HNAJ_0000518201"/>
</dbReference>
<reference evidence="2 3" key="2">
    <citation type="submission" date="2018-11" db="EMBL/GenBank/DDBJ databases">
        <authorList>
            <consortium name="Pathogen Informatics"/>
        </authorList>
    </citation>
    <scope>NUCLEOTIDE SEQUENCE [LARGE SCALE GENOMIC DNA]</scope>
</reference>
<dbReference type="AlphaFoldDB" id="A0A0R3TDP3"/>
<organism evidence="4">
    <name type="scientific">Rodentolepis nana</name>
    <name type="common">Dwarf tapeworm</name>
    <name type="synonym">Hymenolepis nana</name>
    <dbReference type="NCBI Taxonomy" id="102285"/>
    <lineage>
        <taxon>Eukaryota</taxon>
        <taxon>Metazoa</taxon>
        <taxon>Spiralia</taxon>
        <taxon>Lophotrochozoa</taxon>
        <taxon>Platyhelminthes</taxon>
        <taxon>Cestoda</taxon>
        <taxon>Eucestoda</taxon>
        <taxon>Cyclophyllidea</taxon>
        <taxon>Hymenolepididae</taxon>
        <taxon>Rodentolepis</taxon>
    </lineage>
</organism>
<keyword evidence="3" id="KW-1185">Reference proteome</keyword>
<dbReference type="EMBL" id="UZAE01004173">
    <property type="protein sequence ID" value="VDO01039.1"/>
    <property type="molecule type" value="Genomic_DNA"/>
</dbReference>
<accession>A0A0R3TDP3</accession>
<dbReference type="OrthoDB" id="10548733at2759"/>
<proteinExistence type="predicted"/>
<gene>
    <name evidence="2" type="ORF">HNAJ_LOCUS5179</name>
</gene>
<reference evidence="4" key="1">
    <citation type="submission" date="2017-02" db="UniProtKB">
        <authorList>
            <consortium name="WormBaseParasite"/>
        </authorList>
    </citation>
    <scope>IDENTIFICATION</scope>
</reference>
<evidence type="ECO:0000313" key="2">
    <source>
        <dbReference type="EMBL" id="VDO01039.1"/>
    </source>
</evidence>
<protein>
    <submittedName>
        <fullName evidence="4">NYAP_N domain-containing protein</fullName>
    </submittedName>
</protein>
<evidence type="ECO:0000256" key="1">
    <source>
        <dbReference type="SAM" id="MobiDB-lite"/>
    </source>
</evidence>
<evidence type="ECO:0000313" key="3">
    <source>
        <dbReference type="Proteomes" id="UP000278807"/>
    </source>
</evidence>
<feature type="region of interest" description="Disordered" evidence="1">
    <location>
        <begin position="13"/>
        <end position="42"/>
    </location>
</feature>
<name>A0A0R3TDP3_RODNA</name>
<evidence type="ECO:0000313" key="4">
    <source>
        <dbReference type="WBParaSite" id="HNAJ_0000518201-mRNA-1"/>
    </source>
</evidence>
<feature type="region of interest" description="Disordered" evidence="1">
    <location>
        <begin position="71"/>
        <end position="113"/>
    </location>
</feature>
<dbReference type="Proteomes" id="UP000278807">
    <property type="component" value="Unassembled WGS sequence"/>
</dbReference>
<feature type="compositionally biased region" description="Polar residues" evidence="1">
    <location>
        <begin position="13"/>
        <end position="24"/>
    </location>
</feature>
<feature type="compositionally biased region" description="Low complexity" evidence="1">
    <location>
        <begin position="94"/>
        <end position="111"/>
    </location>
</feature>
<sequence length="122" mass="12601">MLIYAIQMSWFASESESSEGTQKAPSDGNKPGSQLLNSRGGSFGVAGPPGAFPLMVAAETLAASFGVHMNRSQTTGGVGSETVYTKSPISLKKSPPMTSQSGSSSAPLKSSPHGKCYFKLVL</sequence>
<dbReference type="STRING" id="102285.A0A0R3TDP3"/>
<feature type="compositionally biased region" description="Polar residues" evidence="1">
    <location>
        <begin position="31"/>
        <end position="40"/>
    </location>
</feature>